<name>A0AAE7X0U4_9CAUD</name>
<protein>
    <submittedName>
        <fullName evidence="1">Uncharacterized protein</fullName>
    </submittedName>
</protein>
<evidence type="ECO:0000313" key="2">
    <source>
        <dbReference type="Proteomes" id="UP000827517"/>
    </source>
</evidence>
<organism evidence="1 2">
    <name type="scientific">Erwinia phage AH04</name>
    <dbReference type="NCBI Taxonomy" id="2869569"/>
    <lineage>
        <taxon>Viruses</taxon>
        <taxon>Duplodnaviria</taxon>
        <taxon>Heunggongvirae</taxon>
        <taxon>Uroviricota</taxon>
        <taxon>Caudoviricetes</taxon>
        <taxon>Chimalliviridae</taxon>
        <taxon>Meadowvirus</taxon>
        <taxon>Meadowvirus AH04</taxon>
    </lineage>
</organism>
<dbReference type="GeneID" id="77944149"/>
<dbReference type="EMBL" id="MZ501267">
    <property type="protein sequence ID" value="QZA70744.1"/>
    <property type="molecule type" value="Genomic_DNA"/>
</dbReference>
<dbReference type="Proteomes" id="UP000827517">
    <property type="component" value="Segment"/>
</dbReference>
<gene>
    <name evidence="1" type="primary">271</name>
    <name evidence="1" type="ORF">AH04_271</name>
</gene>
<sequence>MTDIAGVQIPEGMKVDNVTFKESYTQARDEFGNGYIEFDIDGKIKTAEYTNTSYGSPPKDVKGYNKSIKNFTGILDLIDFTIIAVRGQLVFGFGCAVPEAMAMFTSFYSWGRIWEEMRGHFGSLKEEDIEAFESALNHFIKGLSKPLDEEIVSEDFIDQTNPFFSHYSGHMSSAAWMSHIHSVRELYQRGYVTDKDSYLEERWEGSFAKERTLPVIQGNKND</sequence>
<keyword evidence="2" id="KW-1185">Reference proteome</keyword>
<accession>A0AAE7X0U4</accession>
<evidence type="ECO:0000313" key="1">
    <source>
        <dbReference type="EMBL" id="QZA70744.1"/>
    </source>
</evidence>
<reference evidence="1" key="1">
    <citation type="submission" date="2021-07" db="EMBL/GenBank/DDBJ databases">
        <authorList>
            <person name="Roth S.J."/>
            <person name="Krukonis G.P."/>
            <person name="Delesalle V.A."/>
        </authorList>
    </citation>
    <scope>NUCLEOTIDE SEQUENCE</scope>
</reference>
<dbReference type="KEGG" id="vg:77944149"/>
<proteinExistence type="predicted"/>
<dbReference type="RefSeq" id="YP_010668025.1">
    <property type="nucleotide sequence ID" value="NC_070952.1"/>
</dbReference>